<evidence type="ECO:0000313" key="5">
    <source>
        <dbReference type="Proteomes" id="UP001208692"/>
    </source>
</evidence>
<protein>
    <submittedName>
        <fullName evidence="2">Uncharacterized protein</fullName>
    </submittedName>
</protein>
<evidence type="ECO:0000313" key="4">
    <source>
        <dbReference type="Proteomes" id="UP001207736"/>
    </source>
</evidence>
<evidence type="ECO:0000313" key="2">
    <source>
        <dbReference type="EMBL" id="GJM51278.1"/>
    </source>
</evidence>
<dbReference type="EMBL" id="BQKB01000032">
    <property type="protein sequence ID" value="GJM53305.1"/>
    <property type="molecule type" value="Genomic_DNA"/>
</dbReference>
<organism evidence="2 4">
    <name type="scientific">Capnocytophaga catalasegens</name>
    <dbReference type="NCBI Taxonomy" id="1004260"/>
    <lineage>
        <taxon>Bacteria</taxon>
        <taxon>Pseudomonadati</taxon>
        <taxon>Bacteroidota</taxon>
        <taxon>Flavobacteriia</taxon>
        <taxon>Flavobacteriales</taxon>
        <taxon>Flavobacteriaceae</taxon>
        <taxon>Capnocytophaga</taxon>
    </lineage>
</organism>
<dbReference type="AlphaFoldDB" id="A0AAV5AZR1"/>
<dbReference type="Proteomes" id="UP001207736">
    <property type="component" value="Unassembled WGS sequence"/>
</dbReference>
<name>A0AAV5AZR1_9FLAO</name>
<dbReference type="RefSeq" id="WP_264845315.1">
    <property type="nucleotide sequence ID" value="NZ_BPMA01000007.1"/>
</dbReference>
<accession>A0AAV5AZR1</accession>
<gene>
    <name evidence="2" type="ORF">RCZ15_22510</name>
    <name evidence="3" type="ORF">RCZ16_16220</name>
</gene>
<reference evidence="2 5" key="1">
    <citation type="submission" date="2021-11" db="EMBL/GenBank/DDBJ databases">
        <title>Draft genome sequence of Capnocytophaga sp. strain KC07075 isolated from cat oral cavity.</title>
        <authorList>
            <person name="Suzuki M."/>
            <person name="Imaoka K."/>
            <person name="Kimura M."/>
            <person name="Morikawa S."/>
            <person name="Maeda K."/>
        </authorList>
    </citation>
    <scope>NUCLEOTIDE SEQUENCE</scope>
    <source>
        <strain evidence="2">KC07075</strain>
        <strain evidence="3 5">KC07079</strain>
    </source>
</reference>
<keyword evidence="1" id="KW-0732">Signal</keyword>
<comment type="caution">
    <text evidence="2">The sequence shown here is derived from an EMBL/GenBank/DDBJ whole genome shotgun (WGS) entry which is preliminary data.</text>
</comment>
<sequence>MYQKIKKVFLLALFLVAIPMSARKANGQELQSVKVQLNLKNVTILQIFKSIESQTNFTFVYGSELKK</sequence>
<feature type="chain" id="PRO_5043898929" evidence="1">
    <location>
        <begin position="25"/>
        <end position="67"/>
    </location>
</feature>
<keyword evidence="5" id="KW-1185">Reference proteome</keyword>
<feature type="signal peptide" evidence="1">
    <location>
        <begin position="1"/>
        <end position="24"/>
    </location>
</feature>
<dbReference type="EMBL" id="BQKA01000049">
    <property type="protein sequence ID" value="GJM51278.1"/>
    <property type="molecule type" value="Genomic_DNA"/>
</dbReference>
<evidence type="ECO:0000256" key="1">
    <source>
        <dbReference type="SAM" id="SignalP"/>
    </source>
</evidence>
<evidence type="ECO:0000313" key="3">
    <source>
        <dbReference type="EMBL" id="GJM53305.1"/>
    </source>
</evidence>
<dbReference type="Proteomes" id="UP001208692">
    <property type="component" value="Unassembled WGS sequence"/>
</dbReference>
<proteinExistence type="predicted"/>